<dbReference type="AlphaFoldDB" id="A0AAU9ED41"/>
<dbReference type="InterPro" id="IPR011989">
    <property type="entry name" value="ARM-like"/>
</dbReference>
<protein>
    <submittedName>
        <fullName evidence="1">PBS lyase</fullName>
    </submittedName>
</protein>
<dbReference type="Pfam" id="PF13646">
    <property type="entry name" value="HEAT_2"/>
    <property type="match status" value="1"/>
</dbReference>
<sequence length="230" mass="25015">MAGQGVTRRRVRQLLEAEDFAASLQELTSLPPEPTLKQLQAGLPAAQPIMKWRAVTALGQVVRGLAARDLEPAREFVRRLLWCLNEESGAVPWGVAEALGEISANSPELAREYANLLTSYIWPQGNFIEFGPLLSGAVWGVGRLASVHPELARGCCALERLAQLLEWPDPAVRGMAAWALGWLGDAEALEPLGRMAEDTAVVELWDSGELRRATVAELATEAIEKISNTI</sequence>
<evidence type="ECO:0000313" key="2">
    <source>
        <dbReference type="Proteomes" id="UP001366166"/>
    </source>
</evidence>
<dbReference type="SUPFAM" id="SSF48371">
    <property type="entry name" value="ARM repeat"/>
    <property type="match status" value="1"/>
</dbReference>
<proteinExistence type="predicted"/>
<keyword evidence="1" id="KW-0456">Lyase</keyword>
<dbReference type="SMART" id="SM00567">
    <property type="entry name" value="EZ_HEAT"/>
    <property type="match status" value="1"/>
</dbReference>
<accession>A0AAU9ED41</accession>
<evidence type="ECO:0000313" key="1">
    <source>
        <dbReference type="EMBL" id="BEQ15048.1"/>
    </source>
</evidence>
<reference evidence="2" key="1">
    <citation type="journal article" date="2023" name="Arch. Microbiol.">
        <title>Desulfoferula mesophilus gen. nov. sp. nov., a mesophilic sulfate-reducing bacterium isolated from a brackish lake sediment.</title>
        <authorList>
            <person name="Watanabe T."/>
            <person name="Yabe T."/>
            <person name="Tsuji J.M."/>
            <person name="Fukui M."/>
        </authorList>
    </citation>
    <scope>NUCLEOTIDE SEQUENCE [LARGE SCALE GENOMIC DNA]</scope>
    <source>
        <strain evidence="2">12FAK</strain>
    </source>
</reference>
<dbReference type="GO" id="GO:0016829">
    <property type="term" value="F:lyase activity"/>
    <property type="evidence" value="ECO:0007669"/>
    <property type="project" value="UniProtKB-KW"/>
</dbReference>
<dbReference type="InterPro" id="IPR016024">
    <property type="entry name" value="ARM-type_fold"/>
</dbReference>
<dbReference type="EMBL" id="AP028679">
    <property type="protein sequence ID" value="BEQ15048.1"/>
    <property type="molecule type" value="Genomic_DNA"/>
</dbReference>
<dbReference type="Proteomes" id="UP001366166">
    <property type="component" value="Chromosome"/>
</dbReference>
<name>A0AAU9ED41_9BACT</name>
<dbReference type="InterPro" id="IPR004155">
    <property type="entry name" value="PBS_lyase_HEAT"/>
</dbReference>
<dbReference type="InterPro" id="IPR054701">
    <property type="entry name" value="DVU0298-like"/>
</dbReference>
<keyword evidence="2" id="KW-1185">Reference proteome</keyword>
<dbReference type="Gene3D" id="1.25.10.10">
    <property type="entry name" value="Leucine-rich Repeat Variant"/>
    <property type="match status" value="1"/>
</dbReference>
<dbReference type="KEGG" id="dmp:FAK_21140"/>
<gene>
    <name evidence="1" type="ORF">FAK_21140</name>
</gene>
<dbReference type="NCBIfam" id="NF045662">
    <property type="entry name" value="DVU0298_fam"/>
    <property type="match status" value="1"/>
</dbReference>
<organism evidence="1 2">
    <name type="scientific">Desulfoferula mesophila</name>
    <dbReference type="NCBI Taxonomy" id="3058419"/>
    <lineage>
        <taxon>Bacteria</taxon>
        <taxon>Pseudomonadati</taxon>
        <taxon>Thermodesulfobacteriota</taxon>
        <taxon>Desulfarculia</taxon>
        <taxon>Desulfarculales</taxon>
        <taxon>Desulfarculaceae</taxon>
        <taxon>Desulfoferula</taxon>
    </lineage>
</organism>